<dbReference type="Proteomes" id="UP000006265">
    <property type="component" value="Unassembled WGS sequence"/>
</dbReference>
<dbReference type="OrthoDB" id="833207at2"/>
<evidence type="ECO:0000313" key="6">
    <source>
        <dbReference type="Proteomes" id="UP000006265"/>
    </source>
</evidence>
<dbReference type="PANTHER" id="PTHR10668:SF103">
    <property type="entry name" value="PYRIDINE NUCLEOTIDE-DISULFIDE OXIDOREDUCTASE DOMAIN-CONTAINING PROTEIN 2"/>
    <property type="match status" value="1"/>
</dbReference>
<comment type="caution">
    <text evidence="5">The sequence shown here is derived from an EMBL/GenBank/DDBJ whole genome shotgun (WGS) entry which is preliminary data.</text>
</comment>
<dbReference type="PATRIC" id="fig|1122247.3.peg.4451"/>
<dbReference type="GO" id="GO:0016491">
    <property type="term" value="F:oxidoreductase activity"/>
    <property type="evidence" value="ECO:0007669"/>
    <property type="project" value="InterPro"/>
</dbReference>
<dbReference type="eggNOG" id="COG1233">
    <property type="taxonomic scope" value="Bacteria"/>
</dbReference>
<dbReference type="STRING" id="1122247.GCA_000379865_03148"/>
<evidence type="ECO:0000256" key="4">
    <source>
        <dbReference type="SAM" id="MobiDB-lite"/>
    </source>
</evidence>
<organism evidence="5 6">
    <name type="scientific">Mycolicibacterium hassiacum (strain DSM 44199 / CIP 105218 / JCM 12690 / 3849)</name>
    <name type="common">Mycobacterium hassiacum</name>
    <dbReference type="NCBI Taxonomy" id="1122247"/>
    <lineage>
        <taxon>Bacteria</taxon>
        <taxon>Bacillati</taxon>
        <taxon>Actinomycetota</taxon>
        <taxon>Actinomycetes</taxon>
        <taxon>Mycobacteriales</taxon>
        <taxon>Mycobacteriaceae</taxon>
        <taxon>Mycolicibacterium</taxon>
    </lineage>
</organism>
<dbReference type="InterPro" id="IPR002937">
    <property type="entry name" value="Amino_oxidase"/>
</dbReference>
<dbReference type="PANTHER" id="PTHR10668">
    <property type="entry name" value="PHYTOENE DEHYDROGENASE"/>
    <property type="match status" value="1"/>
</dbReference>
<dbReference type="RefSeq" id="WP_005632190.1">
    <property type="nucleotide sequence ID" value="NZ_AMRA01000144.1"/>
</dbReference>
<evidence type="ECO:0000256" key="3">
    <source>
        <dbReference type="ARBA" id="ARBA00040298"/>
    </source>
</evidence>
<dbReference type="Gene3D" id="3.50.50.60">
    <property type="entry name" value="FAD/NAD(P)-binding domain"/>
    <property type="match status" value="2"/>
</dbReference>
<evidence type="ECO:0000256" key="1">
    <source>
        <dbReference type="ARBA" id="ARBA00037217"/>
    </source>
</evidence>
<sequence>MSTSQCDVAIIGGGHNGLVAGNYLVRRGHRVIVIEAAPALGGMTTSGHFFPEAPEHVMHPCAVDVIMMNATTIERDLCLGQYGYRTVRPDPSYAHVHPDGTVVAFWNDPRRTVENIRRFSPQDASAYLEFAELLTTLSSIAGPGMNLQMSRPDPGTLMKAVRGVFRGRKRLREIVGFATATALQVVDERFTHPAVRSALMGMAASAGSVDKPGSSLAFLLLGFLHTTGITRPVGGMAALTGALAKSFTAHGGQISTGVAVEEVHLSGTAVRGVRLEDGRSIGARAVLSTADPHTTLISLLPEGILDRATTARVEHIPANGDGVSPFKVDLALSSRVTVPGHTLDGVDLRVPVLMLGTVEEVVDSFTVAARGRFRTIRRCGCASRPGPIPPRRPQARTASTCTRLPCR</sequence>
<reference evidence="5 6" key="1">
    <citation type="journal article" date="2012" name="J. Bacteriol.">
        <title>Genome sequence of Mycobacterium hassiacum DSM 44199, a rare source of heat-stable mycobacterial proteins.</title>
        <authorList>
            <person name="Tiago I."/>
            <person name="Maranha A."/>
            <person name="Mendes V."/>
            <person name="Alarico S."/>
            <person name="Moynihan P.J."/>
            <person name="Clarke A.J."/>
            <person name="Macedo-Ribeiro S."/>
            <person name="Pereira P.J."/>
            <person name="Empadinhas N."/>
        </authorList>
    </citation>
    <scope>NUCLEOTIDE SEQUENCE [LARGE SCALE GENOMIC DNA]</scope>
    <source>
        <strain evidence="6">DSM 44199 / CIP 105218 / JCM 12690 / 3849</strain>
    </source>
</reference>
<feature type="region of interest" description="Disordered" evidence="4">
    <location>
        <begin position="383"/>
        <end position="407"/>
    </location>
</feature>
<comment type="function">
    <text evidence="1">Probable oxidoreductase that may play a role as regulator of mitochondrial function.</text>
</comment>
<dbReference type="EMBL" id="AMRA01000144">
    <property type="protein sequence ID" value="EKF21421.1"/>
    <property type="molecule type" value="Genomic_DNA"/>
</dbReference>
<comment type="subunit">
    <text evidence="2">Interacts with COX5B; this interaction may contribute to localize PYROXD2 to the inner face of the inner mitochondrial membrane.</text>
</comment>
<accession>K5BDE8</accession>
<evidence type="ECO:0000313" key="5">
    <source>
        <dbReference type="EMBL" id="EKF21421.1"/>
    </source>
</evidence>
<feature type="compositionally biased region" description="Polar residues" evidence="4">
    <location>
        <begin position="396"/>
        <end position="407"/>
    </location>
</feature>
<protein>
    <recommendedName>
        <fullName evidence="3">Pyridine nucleotide-disulfide oxidoreductase domain-containing protein 2</fullName>
    </recommendedName>
</protein>
<dbReference type="AlphaFoldDB" id="K5BDE8"/>
<keyword evidence="6" id="KW-1185">Reference proteome</keyword>
<dbReference type="Pfam" id="PF01593">
    <property type="entry name" value="Amino_oxidase"/>
    <property type="match status" value="1"/>
</dbReference>
<evidence type="ECO:0000256" key="2">
    <source>
        <dbReference type="ARBA" id="ARBA00038825"/>
    </source>
</evidence>
<dbReference type="InterPro" id="IPR036188">
    <property type="entry name" value="FAD/NAD-bd_sf"/>
</dbReference>
<gene>
    <name evidence="5" type="ORF">C731_4647</name>
</gene>
<dbReference type="SUPFAM" id="SSF51905">
    <property type="entry name" value="FAD/NAD(P)-binding domain"/>
    <property type="match status" value="1"/>
</dbReference>
<proteinExistence type="predicted"/>
<name>K5BDE8_MYCHD</name>